<dbReference type="EMBL" id="OZ034817">
    <property type="protein sequence ID" value="CAL1381164.1"/>
    <property type="molecule type" value="Genomic_DNA"/>
</dbReference>
<evidence type="ECO:0000313" key="3">
    <source>
        <dbReference type="Proteomes" id="UP001497516"/>
    </source>
</evidence>
<accession>A0AAV2E5R9</accession>
<gene>
    <name evidence="2" type="ORF">LTRI10_LOCUS22564</name>
</gene>
<proteinExistence type="predicted"/>
<evidence type="ECO:0000256" key="1">
    <source>
        <dbReference type="SAM" id="MobiDB-lite"/>
    </source>
</evidence>
<feature type="compositionally biased region" description="Basic and acidic residues" evidence="1">
    <location>
        <begin position="7"/>
        <end position="17"/>
    </location>
</feature>
<dbReference type="AlphaFoldDB" id="A0AAV2E5R9"/>
<name>A0AAV2E5R9_9ROSI</name>
<reference evidence="2 3" key="1">
    <citation type="submission" date="2024-04" db="EMBL/GenBank/DDBJ databases">
        <authorList>
            <person name="Fracassetti M."/>
        </authorList>
    </citation>
    <scope>NUCLEOTIDE SEQUENCE [LARGE SCALE GENOMIC DNA]</scope>
</reference>
<protein>
    <submittedName>
        <fullName evidence="2">Uncharacterized protein</fullName>
    </submittedName>
</protein>
<dbReference type="Proteomes" id="UP001497516">
    <property type="component" value="Chromosome 4"/>
</dbReference>
<evidence type="ECO:0000313" key="2">
    <source>
        <dbReference type="EMBL" id="CAL1381164.1"/>
    </source>
</evidence>
<keyword evidence="3" id="KW-1185">Reference proteome</keyword>
<feature type="region of interest" description="Disordered" evidence="1">
    <location>
        <begin position="1"/>
        <end position="21"/>
    </location>
</feature>
<sequence length="93" mass="11080">MAPAPEPQRKLSPERNRNNINLKPLNDTVREKGYRINWADPQWKPENRSDHRKYCEFHREIGHINEHCYNLKVETKALIARGTLQNTCRQVNM</sequence>
<organism evidence="2 3">
    <name type="scientific">Linum trigynum</name>
    <dbReference type="NCBI Taxonomy" id="586398"/>
    <lineage>
        <taxon>Eukaryota</taxon>
        <taxon>Viridiplantae</taxon>
        <taxon>Streptophyta</taxon>
        <taxon>Embryophyta</taxon>
        <taxon>Tracheophyta</taxon>
        <taxon>Spermatophyta</taxon>
        <taxon>Magnoliopsida</taxon>
        <taxon>eudicotyledons</taxon>
        <taxon>Gunneridae</taxon>
        <taxon>Pentapetalae</taxon>
        <taxon>rosids</taxon>
        <taxon>fabids</taxon>
        <taxon>Malpighiales</taxon>
        <taxon>Linaceae</taxon>
        <taxon>Linum</taxon>
    </lineage>
</organism>